<name>A0A6A4NX90_LUPAL</name>
<dbReference type="Proteomes" id="UP000447434">
    <property type="component" value="Chromosome 15"/>
</dbReference>
<evidence type="ECO:0000313" key="1">
    <source>
        <dbReference type="EMBL" id="KAE9598206.1"/>
    </source>
</evidence>
<reference evidence="2" key="1">
    <citation type="journal article" date="2020" name="Nat. Commun.">
        <title>Genome sequence of the cluster root forming white lupin.</title>
        <authorList>
            <person name="Hufnagel B."/>
            <person name="Marques A."/>
            <person name="Soriano A."/>
            <person name="Marques L."/>
            <person name="Divol F."/>
            <person name="Doumas P."/>
            <person name="Sallet E."/>
            <person name="Mancinotti D."/>
            <person name="Carrere S."/>
            <person name="Marande W."/>
            <person name="Arribat S."/>
            <person name="Keller J."/>
            <person name="Huneau C."/>
            <person name="Blein T."/>
            <person name="Aime D."/>
            <person name="Laguerre M."/>
            <person name="Taylor J."/>
            <person name="Schubert V."/>
            <person name="Nelson M."/>
            <person name="Geu-Flores F."/>
            <person name="Crespi M."/>
            <person name="Gallardo-Guerrero K."/>
            <person name="Delaux P.-M."/>
            <person name="Salse J."/>
            <person name="Berges H."/>
            <person name="Guyot R."/>
            <person name="Gouzy J."/>
            <person name="Peret B."/>
        </authorList>
    </citation>
    <scope>NUCLEOTIDE SEQUENCE [LARGE SCALE GENOMIC DNA]</scope>
    <source>
        <strain evidence="2">cv. Amiga</strain>
    </source>
</reference>
<organism evidence="1 2">
    <name type="scientific">Lupinus albus</name>
    <name type="common">White lupine</name>
    <name type="synonym">Lupinus termis</name>
    <dbReference type="NCBI Taxonomy" id="3870"/>
    <lineage>
        <taxon>Eukaryota</taxon>
        <taxon>Viridiplantae</taxon>
        <taxon>Streptophyta</taxon>
        <taxon>Embryophyta</taxon>
        <taxon>Tracheophyta</taxon>
        <taxon>Spermatophyta</taxon>
        <taxon>Magnoliopsida</taxon>
        <taxon>eudicotyledons</taxon>
        <taxon>Gunneridae</taxon>
        <taxon>Pentapetalae</taxon>
        <taxon>rosids</taxon>
        <taxon>fabids</taxon>
        <taxon>Fabales</taxon>
        <taxon>Fabaceae</taxon>
        <taxon>Papilionoideae</taxon>
        <taxon>50 kb inversion clade</taxon>
        <taxon>genistoids sensu lato</taxon>
        <taxon>core genistoids</taxon>
        <taxon>Genisteae</taxon>
        <taxon>Lupinus</taxon>
    </lineage>
</organism>
<dbReference type="EMBL" id="WOCE01000015">
    <property type="protein sequence ID" value="KAE9598206.1"/>
    <property type="molecule type" value="Genomic_DNA"/>
</dbReference>
<dbReference type="AlphaFoldDB" id="A0A6A4NX90"/>
<proteinExistence type="predicted"/>
<evidence type="ECO:0000313" key="2">
    <source>
        <dbReference type="Proteomes" id="UP000447434"/>
    </source>
</evidence>
<protein>
    <submittedName>
        <fullName evidence="1">Uncharacterized protein</fullName>
    </submittedName>
</protein>
<gene>
    <name evidence="1" type="ORF">Lalb_Chr15g0078061</name>
</gene>
<sequence length="54" mass="6517">MNVGLFRLYGFVLATDFIGKKTVFQRRWLCAYHMFMVLSRAYVLEEEDKTFFLN</sequence>
<keyword evidence="2" id="KW-1185">Reference proteome</keyword>
<comment type="caution">
    <text evidence="1">The sequence shown here is derived from an EMBL/GenBank/DDBJ whole genome shotgun (WGS) entry which is preliminary data.</text>
</comment>
<accession>A0A6A4NX90</accession>